<organism evidence="1">
    <name type="scientific">Physcomitrium patens</name>
    <name type="common">Spreading-leaved earth moss</name>
    <name type="synonym">Physcomitrella patens</name>
    <dbReference type="NCBI Taxonomy" id="3218"/>
    <lineage>
        <taxon>Eukaryota</taxon>
        <taxon>Viridiplantae</taxon>
        <taxon>Streptophyta</taxon>
        <taxon>Embryophyta</taxon>
        <taxon>Bryophyta</taxon>
        <taxon>Bryophytina</taxon>
        <taxon>Bryopsida</taxon>
        <taxon>Funariidae</taxon>
        <taxon>Funariales</taxon>
        <taxon>Funariaceae</taxon>
        <taxon>Physcomitrium</taxon>
    </lineage>
</organism>
<dbReference type="EnsemblPlants" id="Pp3c22_8930V3.1">
    <property type="protein sequence ID" value="Pp3c22_8930V3.1"/>
    <property type="gene ID" value="Pp3c22_8930"/>
</dbReference>
<protein>
    <submittedName>
        <fullName evidence="1 2">Uncharacterized protein</fullName>
    </submittedName>
</protein>
<proteinExistence type="predicted"/>
<dbReference type="PANTHER" id="PTHR43422">
    <property type="entry name" value="THIAMINE THIAZOLE SYNTHASE"/>
    <property type="match status" value="1"/>
</dbReference>
<dbReference type="STRING" id="3218.A0A2K1IMT5"/>
<dbReference type="InParanoid" id="A0A2K1IMT5"/>
<evidence type="ECO:0000313" key="3">
    <source>
        <dbReference type="Proteomes" id="UP000006727"/>
    </source>
</evidence>
<dbReference type="PaxDb" id="3218-PP1S12_73V6.1"/>
<dbReference type="Proteomes" id="UP000006727">
    <property type="component" value="Chromosome 22"/>
</dbReference>
<evidence type="ECO:0000313" key="1">
    <source>
        <dbReference type="EMBL" id="PNR30593.1"/>
    </source>
</evidence>
<dbReference type="InterPro" id="IPR036188">
    <property type="entry name" value="FAD/NAD-bd_sf"/>
</dbReference>
<dbReference type="EMBL" id="ABEU02000022">
    <property type="protein sequence ID" value="PNR30593.1"/>
    <property type="molecule type" value="Genomic_DNA"/>
</dbReference>
<reference evidence="1 3" key="2">
    <citation type="journal article" date="2018" name="Plant J.">
        <title>The Physcomitrella patens chromosome-scale assembly reveals moss genome structure and evolution.</title>
        <authorList>
            <person name="Lang D."/>
            <person name="Ullrich K.K."/>
            <person name="Murat F."/>
            <person name="Fuchs J."/>
            <person name="Jenkins J."/>
            <person name="Haas F.B."/>
            <person name="Piednoel M."/>
            <person name="Gundlach H."/>
            <person name="Van Bel M."/>
            <person name="Meyberg R."/>
            <person name="Vives C."/>
            <person name="Morata J."/>
            <person name="Symeonidi A."/>
            <person name="Hiss M."/>
            <person name="Muchero W."/>
            <person name="Kamisugi Y."/>
            <person name="Saleh O."/>
            <person name="Blanc G."/>
            <person name="Decker E.L."/>
            <person name="van Gessel N."/>
            <person name="Grimwood J."/>
            <person name="Hayes R.D."/>
            <person name="Graham S.W."/>
            <person name="Gunter L.E."/>
            <person name="McDaniel S.F."/>
            <person name="Hoernstein S.N.W."/>
            <person name="Larsson A."/>
            <person name="Li F.W."/>
            <person name="Perroud P.F."/>
            <person name="Phillips J."/>
            <person name="Ranjan P."/>
            <person name="Rokshar D.S."/>
            <person name="Rothfels C.J."/>
            <person name="Schneider L."/>
            <person name="Shu S."/>
            <person name="Stevenson D.W."/>
            <person name="Thummler F."/>
            <person name="Tillich M."/>
            <person name="Villarreal Aguilar J.C."/>
            <person name="Widiez T."/>
            <person name="Wong G.K."/>
            <person name="Wymore A."/>
            <person name="Zhang Y."/>
            <person name="Zimmer A.D."/>
            <person name="Quatrano R.S."/>
            <person name="Mayer K.F.X."/>
            <person name="Goodstein D."/>
            <person name="Casacuberta J.M."/>
            <person name="Vandepoele K."/>
            <person name="Reski R."/>
            <person name="Cuming A.C."/>
            <person name="Tuskan G.A."/>
            <person name="Maumus F."/>
            <person name="Salse J."/>
            <person name="Schmutz J."/>
            <person name="Rensing S.A."/>
        </authorList>
    </citation>
    <scope>NUCLEOTIDE SEQUENCE [LARGE SCALE GENOMIC DNA]</scope>
    <source>
        <strain evidence="2 3">cv. Gransden 2004</strain>
    </source>
</reference>
<name>A0A2K1IMT5_PHYPA</name>
<keyword evidence="3" id="KW-1185">Reference proteome</keyword>
<dbReference type="Gene3D" id="6.10.250.2840">
    <property type="match status" value="1"/>
</dbReference>
<gene>
    <name evidence="1" type="ORF">PHYPA_026909</name>
</gene>
<reference evidence="2" key="3">
    <citation type="submission" date="2020-12" db="UniProtKB">
        <authorList>
            <consortium name="EnsemblPlants"/>
        </authorList>
    </citation>
    <scope>IDENTIFICATION</scope>
</reference>
<dbReference type="Gramene" id="Pp3c22_8930V3.1">
    <property type="protein sequence ID" value="Pp3c22_8930V3.1"/>
    <property type="gene ID" value="Pp3c22_8930"/>
</dbReference>
<dbReference type="Gene3D" id="3.50.50.60">
    <property type="entry name" value="FAD/NAD(P)-binding domain"/>
    <property type="match status" value="1"/>
</dbReference>
<sequence>MYIDALGGGVRLGTSRKAQLRRCAAPATRVSLYSDAKYDQNNYTFDPIKESIVAREMTRRYMTDMITHADTDVMVVDAGSARLSCAYELSKNPSAKAAIVEQSVSHGANCFENHSTDLMKVLR</sequence>
<dbReference type="PANTHER" id="PTHR43422:SF3">
    <property type="entry name" value="THIAMINE THIAZOLE SYNTHASE"/>
    <property type="match status" value="1"/>
</dbReference>
<dbReference type="Pfam" id="PF01946">
    <property type="entry name" value="Thi4"/>
    <property type="match status" value="1"/>
</dbReference>
<accession>A0A2K1IMT5</accession>
<reference evidence="1 3" key="1">
    <citation type="journal article" date="2008" name="Science">
        <title>The Physcomitrella genome reveals evolutionary insights into the conquest of land by plants.</title>
        <authorList>
            <person name="Rensing S."/>
            <person name="Lang D."/>
            <person name="Zimmer A."/>
            <person name="Terry A."/>
            <person name="Salamov A."/>
            <person name="Shapiro H."/>
            <person name="Nishiyama T."/>
            <person name="Perroud P.-F."/>
            <person name="Lindquist E."/>
            <person name="Kamisugi Y."/>
            <person name="Tanahashi T."/>
            <person name="Sakakibara K."/>
            <person name="Fujita T."/>
            <person name="Oishi K."/>
            <person name="Shin-I T."/>
            <person name="Kuroki Y."/>
            <person name="Toyoda A."/>
            <person name="Suzuki Y."/>
            <person name="Hashimoto A."/>
            <person name="Yamaguchi K."/>
            <person name="Sugano A."/>
            <person name="Kohara Y."/>
            <person name="Fujiyama A."/>
            <person name="Anterola A."/>
            <person name="Aoki S."/>
            <person name="Ashton N."/>
            <person name="Barbazuk W.B."/>
            <person name="Barker E."/>
            <person name="Bennetzen J."/>
            <person name="Bezanilla M."/>
            <person name="Blankenship R."/>
            <person name="Cho S.H."/>
            <person name="Dutcher S."/>
            <person name="Estelle M."/>
            <person name="Fawcett J.A."/>
            <person name="Gundlach H."/>
            <person name="Hanada K."/>
            <person name="Heyl A."/>
            <person name="Hicks K.A."/>
            <person name="Hugh J."/>
            <person name="Lohr M."/>
            <person name="Mayer K."/>
            <person name="Melkozernov A."/>
            <person name="Murata T."/>
            <person name="Nelson D."/>
            <person name="Pils B."/>
            <person name="Prigge M."/>
            <person name="Reiss B."/>
            <person name="Renner T."/>
            <person name="Rombauts S."/>
            <person name="Rushton P."/>
            <person name="Sanderfoot A."/>
            <person name="Schween G."/>
            <person name="Shiu S.-H."/>
            <person name="Stueber K."/>
            <person name="Theodoulou F.L."/>
            <person name="Tu H."/>
            <person name="Van de Peer Y."/>
            <person name="Verrier P.J."/>
            <person name="Waters E."/>
            <person name="Wood A."/>
            <person name="Yang L."/>
            <person name="Cove D."/>
            <person name="Cuming A."/>
            <person name="Hasebe M."/>
            <person name="Lucas S."/>
            <person name="Mishler D.B."/>
            <person name="Reski R."/>
            <person name="Grigoriev I."/>
            <person name="Quatrano R.S."/>
            <person name="Boore J.L."/>
        </authorList>
    </citation>
    <scope>NUCLEOTIDE SEQUENCE [LARGE SCALE GENOMIC DNA]</scope>
    <source>
        <strain evidence="2 3">cv. Gransden 2004</strain>
    </source>
</reference>
<evidence type="ECO:0000313" key="2">
    <source>
        <dbReference type="EnsemblPlants" id="Pp3c22_8930V3.1"/>
    </source>
</evidence>
<dbReference type="AlphaFoldDB" id="A0A2K1IMT5"/>
<dbReference type="SUPFAM" id="SSF51905">
    <property type="entry name" value="FAD/NAD(P)-binding domain"/>
    <property type="match status" value="1"/>
</dbReference>